<dbReference type="Gene3D" id="1.10.287.950">
    <property type="entry name" value="Methyl-accepting chemotaxis protein"/>
    <property type="match status" value="1"/>
</dbReference>
<dbReference type="Pfam" id="PF00015">
    <property type="entry name" value="MCPsignal"/>
    <property type="match status" value="1"/>
</dbReference>
<evidence type="ECO:0000313" key="11">
    <source>
        <dbReference type="EMBL" id="SKB49298.1"/>
    </source>
</evidence>
<dbReference type="RefSeq" id="WP_079589615.1">
    <property type="nucleotide sequence ID" value="NZ_FUYN01000003.1"/>
</dbReference>
<dbReference type="Gene3D" id="6.10.340.10">
    <property type="match status" value="1"/>
</dbReference>
<feature type="transmembrane region" description="Helical" evidence="9">
    <location>
        <begin position="57"/>
        <end position="78"/>
    </location>
</feature>
<dbReference type="AlphaFoldDB" id="A0A1T5BPZ4"/>
<evidence type="ECO:0000256" key="7">
    <source>
        <dbReference type="ARBA" id="ARBA00023224"/>
    </source>
</evidence>
<evidence type="ECO:0000256" key="4">
    <source>
        <dbReference type="ARBA" id="ARBA00022692"/>
    </source>
</evidence>
<keyword evidence="3" id="KW-0145">Chemotaxis</keyword>
<keyword evidence="2" id="KW-1003">Cell membrane</keyword>
<feature type="transmembrane region" description="Helical" evidence="9">
    <location>
        <begin position="359"/>
        <end position="377"/>
    </location>
</feature>
<sequence>MDIKFNDFKKLKGKFRNFKMLNTRFTLNGQSRGFLKDRFKTNLDMRIIDNFSIQNKLLVLVLVTSLIPLMLLSSIVLVNTSSTMKEEIYKENELYTSMTKNRINDYFDNRQSDAKLVAQSKPIREGLQVINSFEADKTKIDAINKDFENILKLAIDEYNYTDVFITNKYKEVVFSINYDKLDISPLAVEGSYVQKALDGKQNWSSVFRNSFIDDNIMVLSTPIFGYQDEASPIGVLNIVLNQEEINRIVQSEIEKIGKTAQIYIVDDKGMLLTDTLKNKSEEIKALNYEVKSKAVDSLIKTLNRGEYDYSETKAYKNFQGNKVIGTVSTVNIGDSYSGIITEIEENEGFYKLYELRNNLILVALIIILICFIIATFLSRTISQPIKQITKWSDEIAEFKLEHDELKQEKLRKDEVGELHIAMGKIVNNFKQIINQVNTSSKSIAEISSTLDQNSLTCELMANEVDKAIENIAVGSEKQAENSIECLTETEVLSEILETQESHIKQMYLETSQVVNVTNSGLKVIDELEQINEASKEANKNVYHKINEATESSVKIGKASQMIIDIASKTNLLAINASIEAARAGEAGRGFAVVAEEIRMLSEQSKDSVNTINAIVNEVKDKNSQAAKTIDTLVEIFEKQKTRVIDTKSTYYQIIDSISKVNSQANQLKSGTELIKEAKKAVETNIELLSCISQENSASTQKVSGSVKNHAQAITKIVETSNILNSLSNELNQAVEVFEL</sequence>
<evidence type="ECO:0000256" key="9">
    <source>
        <dbReference type="SAM" id="Phobius"/>
    </source>
</evidence>
<dbReference type="Proteomes" id="UP000243406">
    <property type="component" value="Unassembled WGS sequence"/>
</dbReference>
<gene>
    <name evidence="11" type="ORF">SAMN02745120_1787</name>
</gene>
<dbReference type="PROSITE" id="PS50111">
    <property type="entry name" value="CHEMOTAXIS_TRANSDUC_2"/>
    <property type="match status" value="1"/>
</dbReference>
<accession>A0A1T5BPZ4</accession>
<dbReference type="GO" id="GO:0007165">
    <property type="term" value="P:signal transduction"/>
    <property type="evidence" value="ECO:0007669"/>
    <property type="project" value="UniProtKB-KW"/>
</dbReference>
<evidence type="ECO:0000256" key="6">
    <source>
        <dbReference type="ARBA" id="ARBA00023136"/>
    </source>
</evidence>
<comment type="subcellular location">
    <subcellularLocation>
        <location evidence="1">Cell membrane</location>
        <topology evidence="1">Multi-pass membrane protein</topology>
    </subcellularLocation>
</comment>
<organism evidence="11 12">
    <name type="scientific">Acetoanaerobium noterae</name>
    <dbReference type="NCBI Taxonomy" id="745369"/>
    <lineage>
        <taxon>Bacteria</taxon>
        <taxon>Bacillati</taxon>
        <taxon>Bacillota</taxon>
        <taxon>Clostridia</taxon>
        <taxon>Peptostreptococcales</taxon>
        <taxon>Filifactoraceae</taxon>
        <taxon>Acetoanaerobium</taxon>
    </lineage>
</organism>
<dbReference type="SMART" id="SM00283">
    <property type="entry name" value="MA"/>
    <property type="match status" value="1"/>
</dbReference>
<evidence type="ECO:0000256" key="5">
    <source>
        <dbReference type="ARBA" id="ARBA00022989"/>
    </source>
</evidence>
<evidence type="ECO:0000256" key="3">
    <source>
        <dbReference type="ARBA" id="ARBA00022500"/>
    </source>
</evidence>
<keyword evidence="5 9" id="KW-1133">Transmembrane helix</keyword>
<evidence type="ECO:0000256" key="2">
    <source>
        <dbReference type="ARBA" id="ARBA00022475"/>
    </source>
</evidence>
<reference evidence="12" key="1">
    <citation type="submission" date="2017-02" db="EMBL/GenBank/DDBJ databases">
        <authorList>
            <person name="Varghese N."/>
            <person name="Submissions S."/>
        </authorList>
    </citation>
    <scope>NUCLEOTIDE SEQUENCE [LARGE SCALE GENOMIC DNA]</scope>
    <source>
        <strain evidence="12">ATCC 35199</strain>
    </source>
</reference>
<feature type="domain" description="Methyl-accepting transducer" evidence="10">
    <location>
        <begin position="453"/>
        <end position="710"/>
    </location>
</feature>
<name>A0A1T5BPZ4_9FIRM</name>
<protein>
    <submittedName>
        <fullName evidence="11">Methyl-accepting chemotaxis protein</fullName>
    </submittedName>
</protein>
<evidence type="ECO:0000313" key="12">
    <source>
        <dbReference type="Proteomes" id="UP000243406"/>
    </source>
</evidence>
<keyword evidence="12" id="KW-1185">Reference proteome</keyword>
<keyword evidence="6 9" id="KW-0472">Membrane</keyword>
<dbReference type="GO" id="GO:0006935">
    <property type="term" value="P:chemotaxis"/>
    <property type="evidence" value="ECO:0007669"/>
    <property type="project" value="UniProtKB-KW"/>
</dbReference>
<dbReference type="PANTHER" id="PTHR32089">
    <property type="entry name" value="METHYL-ACCEPTING CHEMOTAXIS PROTEIN MCPB"/>
    <property type="match status" value="1"/>
</dbReference>
<dbReference type="InterPro" id="IPR004089">
    <property type="entry name" value="MCPsignal_dom"/>
</dbReference>
<evidence type="ECO:0000256" key="1">
    <source>
        <dbReference type="ARBA" id="ARBA00004651"/>
    </source>
</evidence>
<evidence type="ECO:0000259" key="10">
    <source>
        <dbReference type="PROSITE" id="PS50111"/>
    </source>
</evidence>
<dbReference type="SUPFAM" id="SSF58104">
    <property type="entry name" value="Methyl-accepting chemotaxis protein (MCP) signaling domain"/>
    <property type="match status" value="1"/>
</dbReference>
<dbReference type="PANTHER" id="PTHR32089:SF112">
    <property type="entry name" value="LYSOZYME-LIKE PROTEIN-RELATED"/>
    <property type="match status" value="1"/>
</dbReference>
<keyword evidence="7 8" id="KW-0807">Transducer</keyword>
<evidence type="ECO:0000256" key="8">
    <source>
        <dbReference type="PROSITE-ProRule" id="PRU00284"/>
    </source>
</evidence>
<dbReference type="GO" id="GO:0005886">
    <property type="term" value="C:plasma membrane"/>
    <property type="evidence" value="ECO:0007669"/>
    <property type="project" value="UniProtKB-SubCell"/>
</dbReference>
<dbReference type="OrthoDB" id="597657at2"/>
<dbReference type="EMBL" id="FUYN01000003">
    <property type="protein sequence ID" value="SKB49298.1"/>
    <property type="molecule type" value="Genomic_DNA"/>
</dbReference>
<dbReference type="InterPro" id="IPR033479">
    <property type="entry name" value="dCache_1"/>
</dbReference>
<dbReference type="Pfam" id="PF02743">
    <property type="entry name" value="dCache_1"/>
    <property type="match status" value="1"/>
</dbReference>
<keyword evidence="4 9" id="KW-0812">Transmembrane</keyword>
<proteinExistence type="predicted"/>